<dbReference type="Proteomes" id="UP000237608">
    <property type="component" value="Unassembled WGS sequence"/>
</dbReference>
<evidence type="ECO:0000256" key="2">
    <source>
        <dbReference type="ARBA" id="ARBA00022670"/>
    </source>
</evidence>
<keyword evidence="8" id="KW-1185">Reference proteome</keyword>
<dbReference type="SUPFAM" id="SSF54001">
    <property type="entry name" value="Cysteine proteinases"/>
    <property type="match status" value="1"/>
</dbReference>
<comment type="similarity">
    <text evidence="1">Belongs to the peptidase C40 family.</text>
</comment>
<dbReference type="PROSITE" id="PS51935">
    <property type="entry name" value="NLPC_P60"/>
    <property type="match status" value="1"/>
</dbReference>
<sequence length="159" mass="17725">MSKIYFSLLVILVLLSACSSTQDIYSIKSSSNVKINNVVDFALKHEGVKYRYGGTTNKGMDCSGLVTTSFKEANITLPRSSGDMSKEGKEIPLESVKKGDLVFFAARNRKKNIDHVGLVTENKNGKIQFIHSTTQRGVIISSFSEEYWQRTFVKAVTLF</sequence>
<dbReference type="GO" id="GO:0006508">
    <property type="term" value="P:proteolysis"/>
    <property type="evidence" value="ECO:0007669"/>
    <property type="project" value="UniProtKB-KW"/>
</dbReference>
<evidence type="ECO:0000256" key="4">
    <source>
        <dbReference type="ARBA" id="ARBA00022807"/>
    </source>
</evidence>
<evidence type="ECO:0000256" key="3">
    <source>
        <dbReference type="ARBA" id="ARBA00022801"/>
    </source>
</evidence>
<reference evidence="7 8" key="1">
    <citation type="submission" date="2016-12" db="EMBL/GenBank/DDBJ databases">
        <title>Trade-off between light-utilization and light-protection in marine flavobacteria.</title>
        <authorList>
            <person name="Kumagai Y."/>
            <person name="Yoshizawa S."/>
            <person name="Kogure K."/>
            <person name="Iwasaki W."/>
        </authorList>
    </citation>
    <scope>NUCLEOTIDE SEQUENCE [LARGE SCALE GENOMIC DNA]</scope>
    <source>
        <strain evidence="7 8">KCTC 22729</strain>
    </source>
</reference>
<dbReference type="PANTHER" id="PTHR47053">
    <property type="entry name" value="MUREIN DD-ENDOPEPTIDASE MEPH-RELATED"/>
    <property type="match status" value="1"/>
</dbReference>
<dbReference type="GO" id="GO:0008234">
    <property type="term" value="F:cysteine-type peptidase activity"/>
    <property type="evidence" value="ECO:0007669"/>
    <property type="project" value="UniProtKB-KW"/>
</dbReference>
<feature type="domain" description="NlpC/P60" evidence="6">
    <location>
        <begin position="32"/>
        <end position="159"/>
    </location>
</feature>
<keyword evidence="2" id="KW-0645">Protease</keyword>
<evidence type="ECO:0000256" key="1">
    <source>
        <dbReference type="ARBA" id="ARBA00007074"/>
    </source>
</evidence>
<dbReference type="Pfam" id="PF00877">
    <property type="entry name" value="NLPC_P60"/>
    <property type="match status" value="1"/>
</dbReference>
<keyword evidence="5" id="KW-0732">Signal</keyword>
<dbReference type="EMBL" id="MSCL01000001">
    <property type="protein sequence ID" value="PQJ76264.1"/>
    <property type="molecule type" value="Genomic_DNA"/>
</dbReference>
<dbReference type="InterPro" id="IPR051202">
    <property type="entry name" value="Peptidase_C40"/>
</dbReference>
<dbReference type="OrthoDB" id="9807055at2"/>
<evidence type="ECO:0000313" key="8">
    <source>
        <dbReference type="Proteomes" id="UP000237608"/>
    </source>
</evidence>
<comment type="caution">
    <text evidence="7">The sequence shown here is derived from an EMBL/GenBank/DDBJ whole genome shotgun (WGS) entry which is preliminary data.</text>
</comment>
<evidence type="ECO:0000256" key="5">
    <source>
        <dbReference type="SAM" id="SignalP"/>
    </source>
</evidence>
<keyword evidence="4" id="KW-0788">Thiol protease</keyword>
<dbReference type="RefSeq" id="WP_105047387.1">
    <property type="nucleotide sequence ID" value="NZ_CP150662.1"/>
</dbReference>
<dbReference type="InterPro" id="IPR000064">
    <property type="entry name" value="NLP_P60_dom"/>
</dbReference>
<feature type="signal peptide" evidence="5">
    <location>
        <begin position="1"/>
        <end position="22"/>
    </location>
</feature>
<dbReference type="Gene3D" id="3.90.1720.10">
    <property type="entry name" value="endopeptidase domain like (from Nostoc punctiforme)"/>
    <property type="match status" value="1"/>
</dbReference>
<dbReference type="InterPro" id="IPR038765">
    <property type="entry name" value="Papain-like_cys_pep_sf"/>
</dbReference>
<evidence type="ECO:0000259" key="6">
    <source>
        <dbReference type="PROSITE" id="PS51935"/>
    </source>
</evidence>
<dbReference type="PROSITE" id="PS51257">
    <property type="entry name" value="PROKAR_LIPOPROTEIN"/>
    <property type="match status" value="1"/>
</dbReference>
<evidence type="ECO:0000313" key="7">
    <source>
        <dbReference type="EMBL" id="PQJ76264.1"/>
    </source>
</evidence>
<proteinExistence type="inferred from homology"/>
<dbReference type="AlphaFoldDB" id="A0A2S7WF87"/>
<accession>A0A2S7WF87</accession>
<organism evidence="7 8">
    <name type="scientific">Polaribacter gangjinensis</name>
    <dbReference type="NCBI Taxonomy" id="574710"/>
    <lineage>
        <taxon>Bacteria</taxon>
        <taxon>Pseudomonadati</taxon>
        <taxon>Bacteroidota</taxon>
        <taxon>Flavobacteriia</taxon>
        <taxon>Flavobacteriales</taxon>
        <taxon>Flavobacteriaceae</taxon>
    </lineage>
</organism>
<keyword evidence="3 7" id="KW-0378">Hydrolase</keyword>
<protein>
    <submittedName>
        <fullName evidence="7">Glycoside hydrolase</fullName>
    </submittedName>
</protein>
<feature type="chain" id="PRO_5015605648" evidence="5">
    <location>
        <begin position="23"/>
        <end position="159"/>
    </location>
</feature>
<name>A0A2S7WF87_9FLAO</name>
<gene>
    <name evidence="7" type="ORF">BTO13_12390</name>
</gene>
<dbReference type="PANTHER" id="PTHR47053:SF1">
    <property type="entry name" value="MUREIN DD-ENDOPEPTIDASE MEPH-RELATED"/>
    <property type="match status" value="1"/>
</dbReference>